<protein>
    <recommendedName>
        <fullName evidence="3">Lysine-N-methylase</fullName>
    </recommendedName>
</protein>
<sequence>MPILHRTQTLSALMPRFVERFRCIGPSCEDTCCSGWIVQVDKKTYKAYRKESVPALENMVANTVRLDEMTSNGGYAVIRPVGELKQCPALADGMCSVQSNLGESYLPNVCHSYPRTNRRLHGQVEQTITLSCPEAARLALLAEDAFEFVETPVHLRGSALLEVSQCAGVTPELMVETRIFCLNLMRTRELALWQRLAILGTFCDALTHLCIRNEQATIPALINDFVHLIENGELLATLNSIQPNHEAQAMVFATLWAAKGFDTVSPFQKSMIEQIASKFGADVYGQVSAERLVTAYRHGLERLDEALLEAPWFLENYVVNEMFSQLVPFNGNNPYESYLRLIARFGLLRTLLAVQCNTAGDVPPLATLAATAQMQCRRFQHDPAYSNRVKDSLFESGWAEMSKLYTLLRT</sequence>
<dbReference type="PATRIC" id="fig|883126.3.peg.1966"/>
<comment type="caution">
    <text evidence="1">The sequence shown here is derived from an EMBL/GenBank/DDBJ whole genome shotgun (WGS) entry which is preliminary data.</text>
</comment>
<dbReference type="NCBIfam" id="NF038110">
    <property type="entry name" value="Lys_methyl_FliB"/>
    <property type="match status" value="1"/>
</dbReference>
<dbReference type="Proteomes" id="UP000009874">
    <property type="component" value="Unassembled WGS sequence"/>
</dbReference>
<gene>
    <name evidence="1" type="ORF">HMPREF9710_01934</name>
</gene>
<accession>K9DFF1</accession>
<name>K9DFF1_9BURK</name>
<dbReference type="eggNOG" id="COG0727">
    <property type="taxonomic scope" value="Bacteria"/>
</dbReference>
<dbReference type="HOGENOM" id="CLU_051643_1_0_4"/>
<dbReference type="OrthoDB" id="86584at2"/>
<proteinExistence type="predicted"/>
<reference evidence="1 2" key="1">
    <citation type="submission" date="2012-09" db="EMBL/GenBank/DDBJ databases">
        <title>The Genome Sequence of Massilia timonae CCUG 45783.</title>
        <authorList>
            <consortium name="The Broad Institute Genome Sequencing Platform"/>
            <person name="Earl A."/>
            <person name="Ward D."/>
            <person name="Feldgarden M."/>
            <person name="Gevers D."/>
            <person name="Huys G."/>
            <person name="Walker B."/>
            <person name="Young S.K."/>
            <person name="Zeng Q."/>
            <person name="Gargeya S."/>
            <person name="Fitzgerald M."/>
            <person name="Haas B."/>
            <person name="Abouelleil A."/>
            <person name="Alvarado L."/>
            <person name="Arachchi H.M."/>
            <person name="Berlin A.M."/>
            <person name="Chapman S.B."/>
            <person name="Goldberg J."/>
            <person name="Griggs A."/>
            <person name="Gujja S."/>
            <person name="Hansen M."/>
            <person name="Howarth C."/>
            <person name="Imamovic A."/>
            <person name="Larimer J."/>
            <person name="McCowen C."/>
            <person name="Montmayeur A."/>
            <person name="Murphy C."/>
            <person name="Neiman D."/>
            <person name="Pearson M."/>
            <person name="Priest M."/>
            <person name="Roberts A."/>
            <person name="Saif S."/>
            <person name="Shea T."/>
            <person name="Sisk P."/>
            <person name="Sykes S."/>
            <person name="Wortman J."/>
            <person name="Nusbaum C."/>
            <person name="Birren B."/>
        </authorList>
    </citation>
    <scope>NUCLEOTIDE SEQUENCE [LARGE SCALE GENOMIC DNA]</scope>
    <source>
        <strain evidence="1 2">CCUG 45783</strain>
    </source>
</reference>
<evidence type="ECO:0000313" key="1">
    <source>
        <dbReference type="EMBL" id="EKU82923.1"/>
    </source>
</evidence>
<dbReference type="RefSeq" id="WP_005665911.1">
    <property type="nucleotide sequence ID" value="NZ_JH992922.1"/>
</dbReference>
<evidence type="ECO:0008006" key="3">
    <source>
        <dbReference type="Google" id="ProtNLM"/>
    </source>
</evidence>
<dbReference type="AlphaFoldDB" id="K9DFF1"/>
<organism evidence="1 2">
    <name type="scientific">Massilia timonae CCUG 45783</name>
    <dbReference type="NCBI Taxonomy" id="883126"/>
    <lineage>
        <taxon>Bacteria</taxon>
        <taxon>Pseudomonadati</taxon>
        <taxon>Pseudomonadota</taxon>
        <taxon>Betaproteobacteria</taxon>
        <taxon>Burkholderiales</taxon>
        <taxon>Oxalobacteraceae</taxon>
        <taxon>Telluria group</taxon>
        <taxon>Massilia</taxon>
    </lineage>
</organism>
<keyword evidence="2" id="KW-1185">Reference proteome</keyword>
<dbReference type="EMBL" id="AGZI01000021">
    <property type="protein sequence ID" value="EKU82923.1"/>
    <property type="molecule type" value="Genomic_DNA"/>
</dbReference>
<evidence type="ECO:0000313" key="2">
    <source>
        <dbReference type="Proteomes" id="UP000009874"/>
    </source>
</evidence>